<gene>
    <name evidence="1" type="ORF">BC6307_15210</name>
</gene>
<dbReference type="Pfam" id="PF06014">
    <property type="entry name" value="YqgQ-like"/>
    <property type="match status" value="1"/>
</dbReference>
<keyword evidence="2" id="KW-1185">Reference proteome</keyword>
<dbReference type="KEGG" id="bcoh:BC6307_15210"/>
<reference evidence="1 2" key="1">
    <citation type="submission" date="2016-12" db="EMBL/GenBank/DDBJ databases">
        <title>The whole genome sequencing and assembly of Bacillus cohnii DSM 6307T strain.</title>
        <authorList>
            <person name="Lee Y.-J."/>
            <person name="Yi H."/>
            <person name="Bahn Y.-S."/>
            <person name="Kim J.F."/>
            <person name="Lee D.-W."/>
        </authorList>
    </citation>
    <scope>NUCLEOTIDE SEQUENCE [LARGE SCALE GENOMIC DNA]</scope>
    <source>
        <strain evidence="1 2">DSM 6307</strain>
    </source>
</reference>
<dbReference type="EMBL" id="CP018866">
    <property type="protein sequence ID" value="AST92544.1"/>
    <property type="molecule type" value="Genomic_DNA"/>
</dbReference>
<evidence type="ECO:0000313" key="2">
    <source>
        <dbReference type="Proteomes" id="UP000215224"/>
    </source>
</evidence>
<evidence type="ECO:0000313" key="1">
    <source>
        <dbReference type="EMBL" id="AST92544.1"/>
    </source>
</evidence>
<dbReference type="Gene3D" id="1.10.287.760">
    <property type="entry name" value="YqgQ-like"/>
    <property type="match status" value="1"/>
</dbReference>
<dbReference type="AlphaFoldDB" id="A0A223KT68"/>
<proteinExistence type="predicted"/>
<dbReference type="STRING" id="1314751.GCA_001591425_03883"/>
<dbReference type="RefSeq" id="WP_328227505.1">
    <property type="nucleotide sequence ID" value="NZ_JARMVI010000036.1"/>
</dbReference>
<protein>
    <submittedName>
        <fullName evidence="1">Cytosolic protein</fullName>
    </submittedName>
</protein>
<dbReference type="InterPro" id="IPR023164">
    <property type="entry name" value="YqgQ-like_sf"/>
</dbReference>
<dbReference type="SUPFAM" id="SSF158379">
    <property type="entry name" value="YqgQ-like"/>
    <property type="match status" value="1"/>
</dbReference>
<name>A0A223KT68_9BACI</name>
<accession>A0A223KT68</accession>
<dbReference type="Proteomes" id="UP000215224">
    <property type="component" value="Chromosome"/>
</dbReference>
<organism evidence="1 2">
    <name type="scientific">Sutcliffiella cohnii</name>
    <dbReference type="NCBI Taxonomy" id="33932"/>
    <lineage>
        <taxon>Bacteria</taxon>
        <taxon>Bacillati</taxon>
        <taxon>Bacillota</taxon>
        <taxon>Bacilli</taxon>
        <taxon>Bacillales</taxon>
        <taxon>Bacillaceae</taxon>
        <taxon>Sutcliffiella</taxon>
    </lineage>
</organism>
<dbReference type="InterPro" id="IPR009256">
    <property type="entry name" value="YqgQ-like"/>
</dbReference>
<sequence length="72" mass="8387">MDYTVKGDKMKSITDVRKLLIKYGAIIYIGDRVADLELMQDELRELYRSNILEASDFQSAMIIIRNELSKLM</sequence>